<comment type="caution">
    <text evidence="4">The sequence shown here is derived from an EMBL/GenBank/DDBJ whole genome shotgun (WGS) entry which is preliminary data.</text>
</comment>
<accession>F2V0Y8</accession>
<keyword evidence="2" id="KW-0812">Transmembrane</keyword>
<feature type="compositionally biased region" description="Low complexity" evidence="1">
    <location>
        <begin position="71"/>
        <end position="82"/>
    </location>
</feature>
<dbReference type="Pfam" id="PF25591">
    <property type="entry name" value="LRV_2"/>
    <property type="match status" value="1"/>
</dbReference>
<evidence type="ECO:0000256" key="1">
    <source>
        <dbReference type="SAM" id="MobiDB-lite"/>
    </source>
</evidence>
<organism evidence="4 5">
    <name type="scientific">Actinomyces viscosus C505</name>
    <dbReference type="NCBI Taxonomy" id="562973"/>
    <lineage>
        <taxon>Bacteria</taxon>
        <taxon>Bacillati</taxon>
        <taxon>Actinomycetota</taxon>
        <taxon>Actinomycetes</taxon>
        <taxon>Actinomycetales</taxon>
        <taxon>Actinomycetaceae</taxon>
        <taxon>Actinomyces</taxon>
    </lineage>
</organism>
<feature type="region of interest" description="Disordered" evidence="1">
    <location>
        <begin position="132"/>
        <end position="166"/>
    </location>
</feature>
<feature type="domain" description="Leucine rich repeat variant" evidence="3">
    <location>
        <begin position="16"/>
        <end position="64"/>
    </location>
</feature>
<name>F2V0Y8_ACTVI</name>
<reference evidence="4 5" key="2">
    <citation type="submission" date="2011-10" db="EMBL/GenBank/DDBJ databases">
        <title>The Genome Sequence of Actinomyces viscosus C505.</title>
        <authorList>
            <consortium name="The Broad Institute Genome Sequencing Platform"/>
            <consortium name="The Broad Institute Genome Sequencing Center for Infectious Disease"/>
            <person name="Earl A."/>
            <person name="Ward D."/>
            <person name="Feldgarden M."/>
            <person name="Gevers D."/>
            <person name="Sibley C.D."/>
            <person name="Field T.R."/>
            <person name="Grinwis M."/>
            <person name="Eshaghurshan C.S."/>
            <person name="Surette M.G."/>
            <person name="Young S.K."/>
            <person name="Zeng Q."/>
            <person name="Gargeya S."/>
            <person name="Fitzgerald M."/>
            <person name="Haas B."/>
            <person name="Abouelleil A."/>
            <person name="Alvarado L."/>
            <person name="Arachchi H.M."/>
            <person name="Berlin A."/>
            <person name="Brown A."/>
            <person name="Chapman S.B."/>
            <person name="Chen Z."/>
            <person name="Dunbar C."/>
            <person name="Freedman E."/>
            <person name="Gearin G."/>
            <person name="Goldberg J."/>
            <person name="Griggs A."/>
            <person name="Gujja S."/>
            <person name="Heiman D."/>
            <person name="Howarth C."/>
            <person name="Larson L."/>
            <person name="Lui A."/>
            <person name="MacDonald P.J.P."/>
            <person name="Montmayeur A."/>
            <person name="Murphy C."/>
            <person name="Neiman D."/>
            <person name="Pearson M."/>
            <person name="Priest M."/>
            <person name="Roberts A."/>
            <person name="Saif S."/>
            <person name="Shea T."/>
            <person name="Shenoy N."/>
            <person name="Sisk P."/>
            <person name="Stolte C."/>
            <person name="Sykes S."/>
            <person name="Wortman J."/>
            <person name="Nusbaum C."/>
            <person name="Birren B."/>
        </authorList>
    </citation>
    <scope>NUCLEOTIDE SEQUENCE [LARGE SCALE GENOMIC DNA]</scope>
    <source>
        <strain evidence="4 5">C505</strain>
    </source>
</reference>
<protein>
    <recommendedName>
        <fullName evidence="3">Leucine rich repeat variant domain-containing protein</fullName>
    </recommendedName>
</protein>
<feature type="region of interest" description="Disordered" evidence="1">
    <location>
        <begin position="65"/>
        <end position="96"/>
    </location>
</feature>
<proteinExistence type="predicted"/>
<sequence length="358" mass="37028">MLQRPIIQIVPAHTPDDERRAADPSTEPEVLEYLAKAFPDLRPVVAANPAIPAVLRERILQMGANDLPNVSPASPTSATDASDTNRPRTAETACLPTASTADYSSVSTYSAIPVETVPQTMALEASLAAPATASAPGTTAPPMSDTAPAASAAPAPSLDRPAPRSSSHAGLMTALVVVLILVVAAAGVFGGMLLANRGRQSDTTSASAATAAPSSSAGTAAEQAAPPTAGPILPSGPALPTSTTTYSYQYVDTPSKNISCILSNEGVGCSILERNYASSGMQDCPDREFSIVALAGRTEVRCGEEYLGQPGDTFHTLEYGETTTFSDYACTSQSKGMTCWNTITGRGFTISRKSLIRF</sequence>
<reference evidence="5" key="1">
    <citation type="submission" date="2010-02" db="EMBL/GenBank/DDBJ databases">
        <title>The Genome Sequence of Prevotella oris strain C735.</title>
        <authorList>
            <consortium name="The Broad Institute Genome Sequencing Platform"/>
            <person name="Ward D."/>
            <person name="Feldgarden M."/>
            <person name="Earl A."/>
            <person name="Young S.K."/>
            <person name="Zeng Q."/>
            <person name="Koehrsen M."/>
            <person name="Alvarado L."/>
            <person name="Berlin A."/>
            <person name="Bochicchio J."/>
            <person name="Borenstein D."/>
            <person name="Chapman S.B."/>
            <person name="Chen Z."/>
            <person name="Engels R."/>
            <person name="Freedman E."/>
            <person name="Gellesch M."/>
            <person name="Goldberg J."/>
            <person name="Griggs A."/>
            <person name="Gujja S."/>
            <person name="Heilman E."/>
            <person name="Heiman D."/>
            <person name="Hepburn T."/>
            <person name="Howarth C."/>
            <person name="Jen D."/>
            <person name="Larson L."/>
            <person name="Mehta T."/>
            <person name="Park D."/>
            <person name="Pearson M."/>
            <person name="Roberts A."/>
            <person name="Saif S."/>
            <person name="Shea T."/>
            <person name="Shenoy N."/>
            <person name="Sisk P."/>
            <person name="Stolte C."/>
            <person name="Sykes S."/>
            <person name="Thomson T."/>
            <person name="Walk T."/>
            <person name="White J."/>
            <person name="Yandava C."/>
            <person name="Sibley C.D."/>
            <person name="Field T.R."/>
            <person name="Grinwis M."/>
            <person name="Eshaghurshan C.S."/>
            <person name="Surette M.G."/>
            <person name="Haas B."/>
            <person name="Nusbaum C."/>
            <person name="Birren B."/>
        </authorList>
    </citation>
    <scope>NUCLEOTIDE SEQUENCE [LARGE SCALE GENOMIC DNA]</scope>
    <source>
        <strain evidence="5">C505</strain>
    </source>
</reference>
<dbReference type="eggNOG" id="ENOG5031FSJ">
    <property type="taxonomic scope" value="Bacteria"/>
</dbReference>
<feature type="region of interest" description="Disordered" evidence="1">
    <location>
        <begin position="205"/>
        <end position="238"/>
    </location>
</feature>
<evidence type="ECO:0000259" key="3">
    <source>
        <dbReference type="Pfam" id="PF25591"/>
    </source>
</evidence>
<feature type="compositionally biased region" description="Low complexity" evidence="1">
    <location>
        <begin position="205"/>
        <end position="221"/>
    </location>
</feature>
<keyword evidence="2" id="KW-1133">Transmembrane helix</keyword>
<feature type="transmembrane region" description="Helical" evidence="2">
    <location>
        <begin position="169"/>
        <end position="195"/>
    </location>
</feature>
<evidence type="ECO:0000313" key="4">
    <source>
        <dbReference type="EMBL" id="EGE36986.1"/>
    </source>
</evidence>
<dbReference type="HOGENOM" id="CLU_878881_0_0_11"/>
<dbReference type="EMBL" id="ACRE02000035">
    <property type="protein sequence ID" value="EGE36986.1"/>
    <property type="molecule type" value="Genomic_DNA"/>
</dbReference>
<dbReference type="InterPro" id="IPR057893">
    <property type="entry name" value="LRV_2"/>
</dbReference>
<dbReference type="AlphaFoldDB" id="F2V0Y8"/>
<evidence type="ECO:0000313" key="5">
    <source>
        <dbReference type="Proteomes" id="UP000004668"/>
    </source>
</evidence>
<keyword evidence="2" id="KW-0472">Membrane</keyword>
<dbReference type="Proteomes" id="UP000004668">
    <property type="component" value="Unassembled WGS sequence"/>
</dbReference>
<gene>
    <name evidence="4" type="ORF">HMPREF0059_02349</name>
</gene>
<evidence type="ECO:0000256" key="2">
    <source>
        <dbReference type="SAM" id="Phobius"/>
    </source>
</evidence>